<evidence type="ECO:0000313" key="3">
    <source>
        <dbReference type="Proteomes" id="UP000638732"/>
    </source>
</evidence>
<dbReference type="Proteomes" id="UP000638732">
    <property type="component" value="Unassembled WGS sequence"/>
</dbReference>
<dbReference type="Gene3D" id="3.90.550.10">
    <property type="entry name" value="Spore Coat Polysaccharide Biosynthesis Protein SpsA, Chain A"/>
    <property type="match status" value="1"/>
</dbReference>
<accession>A0A965ZGP5</accession>
<evidence type="ECO:0000313" key="2">
    <source>
        <dbReference type="EMBL" id="NCD70355.1"/>
    </source>
</evidence>
<keyword evidence="3" id="KW-1185">Reference proteome</keyword>
<name>A0A965ZGP5_9SPHI</name>
<feature type="domain" description="Glycosyltransferase 2-like" evidence="1">
    <location>
        <begin position="19"/>
        <end position="167"/>
    </location>
</feature>
<dbReference type="GO" id="GO:0016758">
    <property type="term" value="F:hexosyltransferase activity"/>
    <property type="evidence" value="ECO:0007669"/>
    <property type="project" value="UniProtKB-ARBA"/>
</dbReference>
<dbReference type="RefSeq" id="WP_166586338.1">
    <property type="nucleotide sequence ID" value="NZ_WWEO01000043.1"/>
</dbReference>
<sequence>MTEGGIRLQSEGKKQPKLSIITVVYNAVSLIPGFMENVLAYRSANVELVMLDGGSTDGTLELLQQYSNKIDYWRSEPDEGIYDAMNKAVEYTRGQWVYFMGADDRLLGGFNKVVNALRNSHVVYYAKVVLWGDIRGKAYKKYDFIKMEICHQSIFYPKKVFDYYQYETHYKILADQHFNIRCFADKRFKWQFLDDLVAIYDTRGFSANKVDTLYYQHYNHMVKKYLGLWVYTRYRFRKYKLMRKQNKQNGKGSL</sequence>
<comment type="caution">
    <text evidence="2">The sequence shown here is derived from an EMBL/GenBank/DDBJ whole genome shotgun (WGS) entry which is preliminary data.</text>
</comment>
<dbReference type="PANTHER" id="PTHR22916">
    <property type="entry name" value="GLYCOSYLTRANSFERASE"/>
    <property type="match status" value="1"/>
</dbReference>
<dbReference type="InterPro" id="IPR029044">
    <property type="entry name" value="Nucleotide-diphossugar_trans"/>
</dbReference>
<dbReference type="CDD" id="cd06433">
    <property type="entry name" value="GT_2_WfgS_like"/>
    <property type="match status" value="1"/>
</dbReference>
<reference evidence="2" key="2">
    <citation type="submission" date="2020-10" db="EMBL/GenBank/DDBJ databases">
        <title>Mucilaginibacter sp. nov., isolated from soil.</title>
        <authorList>
            <person name="Jeon C.O."/>
        </authorList>
    </citation>
    <scope>NUCLEOTIDE SEQUENCE</scope>
    <source>
        <strain evidence="2">R11</strain>
    </source>
</reference>
<dbReference type="EMBL" id="WWEO01000043">
    <property type="protein sequence ID" value="NCD70355.1"/>
    <property type="molecule type" value="Genomic_DNA"/>
</dbReference>
<dbReference type="PANTHER" id="PTHR22916:SF67">
    <property type="entry name" value="COLANIC ACID BIOSYNTHESIS GLYCOSYL TRANSFERASE WCAE-RELATED"/>
    <property type="match status" value="1"/>
</dbReference>
<dbReference type="Pfam" id="PF00535">
    <property type="entry name" value="Glycos_transf_2"/>
    <property type="match status" value="1"/>
</dbReference>
<gene>
    <name evidence="2" type="ORF">GSY63_13385</name>
</gene>
<organism evidence="2 3">
    <name type="scientific">Mucilaginibacter agri</name>
    <dbReference type="NCBI Taxonomy" id="2695265"/>
    <lineage>
        <taxon>Bacteria</taxon>
        <taxon>Pseudomonadati</taxon>
        <taxon>Bacteroidota</taxon>
        <taxon>Sphingobacteriia</taxon>
        <taxon>Sphingobacteriales</taxon>
        <taxon>Sphingobacteriaceae</taxon>
        <taxon>Mucilaginibacter</taxon>
    </lineage>
</organism>
<evidence type="ECO:0000259" key="1">
    <source>
        <dbReference type="Pfam" id="PF00535"/>
    </source>
</evidence>
<dbReference type="AlphaFoldDB" id="A0A965ZGP5"/>
<proteinExistence type="predicted"/>
<dbReference type="InterPro" id="IPR001173">
    <property type="entry name" value="Glyco_trans_2-like"/>
</dbReference>
<dbReference type="SUPFAM" id="SSF53448">
    <property type="entry name" value="Nucleotide-diphospho-sugar transferases"/>
    <property type="match status" value="1"/>
</dbReference>
<protein>
    <submittedName>
        <fullName evidence="2">Glycosyltransferase</fullName>
    </submittedName>
</protein>
<reference evidence="2" key="1">
    <citation type="submission" date="2020-01" db="EMBL/GenBank/DDBJ databases">
        <authorList>
            <person name="Seo Y.L."/>
        </authorList>
    </citation>
    <scope>NUCLEOTIDE SEQUENCE</scope>
    <source>
        <strain evidence="2">R11</strain>
    </source>
</reference>